<dbReference type="PATRIC" id="fig|1203610.3.peg.5138"/>
<accession>A0A0F5IQI5</accession>
<dbReference type="AlphaFoldDB" id="A0A0F5IQI5"/>
<dbReference type="HOGENOM" id="CLU_632895_0_0_10"/>
<dbReference type="EMBL" id="AQHW01000029">
    <property type="protein sequence ID" value="KKB47392.1"/>
    <property type="molecule type" value="Genomic_DNA"/>
</dbReference>
<dbReference type="Gene3D" id="3.40.1580.10">
    <property type="entry name" value="SMI1/KNR4-like"/>
    <property type="match status" value="1"/>
</dbReference>
<dbReference type="STRING" id="1203610.HMPREF1536_05036"/>
<sequence>MERIYKIESVLRKSNTIIIIQGNYDRIYNYFNHNNGDGRFLKYTKLKGIAQEGLTKKDLDKCDFLRTFCCFPIFSQRFVDRLSHILKDEVIFYPIEICCENQKKDFYAAKILNYMNVIDHQQTELQAQNDDSSLFSIPPIIANRCLKDFYIARDTKDTYEWFISEKLKNIIIKEKFAMKLVNPENKTEQEECRKNTRRTPTLKTGKVSSIKNETTIRSYIDKCLELVQEHKEYLMYVASYEPTIEPEMQDFLDNNLLEGKSPKIYVTQPGHTNYMVDIITEKDHIWKAIDSQISDEDIDKLEGELNVILPLSYKSYLKYKHFYEIFWDIDVFLYPKPIHSWDKILIEENQEMQEEILDEGYFAIGRYSDHGVIVLKLTDDENKEGGVFLFDCETQEVKVLEPTFTEFLNQILHNPKPVLQELKSWEKKMYKME</sequence>
<dbReference type="Pfam" id="PF09346">
    <property type="entry name" value="SMI1_KNR4"/>
    <property type="match status" value="1"/>
</dbReference>
<evidence type="ECO:0000313" key="3">
    <source>
        <dbReference type="Proteomes" id="UP000033035"/>
    </source>
</evidence>
<dbReference type="RefSeq" id="WP_225608009.1">
    <property type="nucleotide sequence ID" value="NZ_AUAE01000035.1"/>
</dbReference>
<dbReference type="SUPFAM" id="SSF160631">
    <property type="entry name" value="SMI1/KNR4-like"/>
    <property type="match status" value="1"/>
</dbReference>
<gene>
    <name evidence="2" type="ORF">HMPREF1536_05036</name>
</gene>
<proteinExistence type="predicted"/>
<reference evidence="2 3" key="1">
    <citation type="submission" date="2013-04" db="EMBL/GenBank/DDBJ databases">
        <title>The Genome Sequence of Parabacteroides gordonii DSM 23371.</title>
        <authorList>
            <consortium name="The Broad Institute Genomics Platform"/>
            <person name="Earl A."/>
            <person name="Ward D."/>
            <person name="Feldgarden M."/>
            <person name="Gevers D."/>
            <person name="Martens E."/>
            <person name="Sakamoto M."/>
            <person name="Benno Y."/>
            <person name="Suzuki N."/>
            <person name="Matsunaga N."/>
            <person name="Koshihara K."/>
            <person name="Seki M."/>
            <person name="Komiya H."/>
            <person name="Walker B."/>
            <person name="Young S."/>
            <person name="Zeng Q."/>
            <person name="Gargeya S."/>
            <person name="Fitzgerald M."/>
            <person name="Haas B."/>
            <person name="Abouelleil A."/>
            <person name="Allen A.W."/>
            <person name="Alvarado L."/>
            <person name="Arachchi H.M."/>
            <person name="Berlin A.M."/>
            <person name="Chapman S.B."/>
            <person name="Gainer-Dewar J."/>
            <person name="Goldberg J."/>
            <person name="Griggs A."/>
            <person name="Gujja S."/>
            <person name="Hansen M."/>
            <person name="Howarth C."/>
            <person name="Imamovic A."/>
            <person name="Ireland A."/>
            <person name="Larimer J."/>
            <person name="McCowan C."/>
            <person name="Murphy C."/>
            <person name="Pearson M."/>
            <person name="Poon T.W."/>
            <person name="Priest M."/>
            <person name="Roberts A."/>
            <person name="Saif S."/>
            <person name="Shea T."/>
            <person name="Sisk P."/>
            <person name="Sykes S."/>
            <person name="Wortman J."/>
            <person name="Nusbaum C."/>
            <person name="Birren B."/>
        </authorList>
    </citation>
    <scope>NUCLEOTIDE SEQUENCE [LARGE SCALE GENOMIC DNA]</scope>
    <source>
        <strain evidence="2 3">MS-1</strain>
    </source>
</reference>
<protein>
    <recommendedName>
        <fullName evidence="1">Knr4/Smi1-like domain-containing protein</fullName>
    </recommendedName>
</protein>
<feature type="domain" description="Knr4/Smi1-like" evidence="1">
    <location>
        <begin position="292"/>
        <end position="410"/>
    </location>
</feature>
<organism evidence="2 3">
    <name type="scientific">Parabacteroides gordonii MS-1 = DSM 23371</name>
    <dbReference type="NCBI Taxonomy" id="1203610"/>
    <lineage>
        <taxon>Bacteria</taxon>
        <taxon>Pseudomonadati</taxon>
        <taxon>Bacteroidota</taxon>
        <taxon>Bacteroidia</taxon>
        <taxon>Bacteroidales</taxon>
        <taxon>Tannerellaceae</taxon>
        <taxon>Parabacteroides</taxon>
    </lineage>
</organism>
<dbReference type="InterPro" id="IPR018958">
    <property type="entry name" value="Knr4/Smi1-like_dom"/>
</dbReference>
<dbReference type="InterPro" id="IPR037883">
    <property type="entry name" value="Knr4/Smi1-like_sf"/>
</dbReference>
<evidence type="ECO:0000313" key="2">
    <source>
        <dbReference type="EMBL" id="KKB47392.1"/>
    </source>
</evidence>
<comment type="caution">
    <text evidence="2">The sequence shown here is derived from an EMBL/GenBank/DDBJ whole genome shotgun (WGS) entry which is preliminary data.</text>
</comment>
<dbReference type="Proteomes" id="UP000033035">
    <property type="component" value="Unassembled WGS sequence"/>
</dbReference>
<dbReference type="SMART" id="SM00860">
    <property type="entry name" value="SMI1_KNR4"/>
    <property type="match status" value="1"/>
</dbReference>
<name>A0A0F5IQI5_9BACT</name>
<evidence type="ECO:0000259" key="1">
    <source>
        <dbReference type="SMART" id="SM00860"/>
    </source>
</evidence>
<keyword evidence="3" id="KW-1185">Reference proteome</keyword>